<evidence type="ECO:0000259" key="1">
    <source>
        <dbReference type="Pfam" id="PF00534"/>
    </source>
</evidence>
<proteinExistence type="predicted"/>
<reference evidence="3" key="1">
    <citation type="submission" date="2015-03" db="EMBL/GenBank/DDBJ databases">
        <authorList>
            <person name="Wibberg D."/>
        </authorList>
    </citation>
    <scope>NUCLEOTIDE SEQUENCE [LARGE SCALE GENOMIC DNA]</scope>
</reference>
<keyword evidence="2" id="KW-0808">Transferase</keyword>
<dbReference type="PANTHER" id="PTHR45947">
    <property type="entry name" value="SULFOQUINOVOSYL TRANSFERASE SQD2"/>
    <property type="match status" value="1"/>
</dbReference>
<evidence type="ECO:0000313" key="2">
    <source>
        <dbReference type="EMBL" id="CQR55119.1"/>
    </source>
</evidence>
<dbReference type="Proteomes" id="UP000033163">
    <property type="component" value="Chromosome I"/>
</dbReference>
<dbReference type="InterPro" id="IPR001296">
    <property type="entry name" value="Glyco_trans_1"/>
</dbReference>
<dbReference type="Gene3D" id="3.40.50.2000">
    <property type="entry name" value="Glycogen Phosphorylase B"/>
    <property type="match status" value="1"/>
</dbReference>
<organism evidence="2 3">
    <name type="scientific">Paenibacillus riograndensis SBR5</name>
    <dbReference type="NCBI Taxonomy" id="1073571"/>
    <lineage>
        <taxon>Bacteria</taxon>
        <taxon>Bacillati</taxon>
        <taxon>Bacillota</taxon>
        <taxon>Bacilli</taxon>
        <taxon>Bacillales</taxon>
        <taxon>Paenibacillaceae</taxon>
        <taxon>Paenibacillus</taxon>
        <taxon>Paenibacillus sonchi group</taxon>
    </lineage>
</organism>
<dbReference type="InterPro" id="IPR050194">
    <property type="entry name" value="Glycosyltransferase_grp1"/>
</dbReference>
<dbReference type="RefSeq" id="WP_063850476.1">
    <property type="nucleotide sequence ID" value="NZ_LN831776.1"/>
</dbReference>
<dbReference type="PATRIC" id="fig|1073571.4.peg.2896"/>
<evidence type="ECO:0000313" key="3">
    <source>
        <dbReference type="Proteomes" id="UP000033163"/>
    </source>
</evidence>
<protein>
    <submittedName>
        <fullName evidence="2">Glycosyltransferase, group 1 family protein</fullName>
        <ecNumber evidence="2">2.4.-.-</ecNumber>
    </submittedName>
</protein>
<dbReference type="PANTHER" id="PTHR45947:SF3">
    <property type="entry name" value="SULFOQUINOVOSYL TRANSFERASE SQD2"/>
    <property type="match status" value="1"/>
</dbReference>
<accession>A0A0E4HAP9</accession>
<dbReference type="HOGENOM" id="CLU_068877_0_0_9"/>
<dbReference type="CDD" id="cd03801">
    <property type="entry name" value="GT4_PimA-like"/>
    <property type="match status" value="1"/>
</dbReference>
<dbReference type="EC" id="2.4.-.-" evidence="2"/>
<dbReference type="Pfam" id="PF00534">
    <property type="entry name" value="Glycos_transf_1"/>
    <property type="match status" value="1"/>
</dbReference>
<dbReference type="GO" id="GO:0016757">
    <property type="term" value="F:glycosyltransferase activity"/>
    <property type="evidence" value="ECO:0007669"/>
    <property type="project" value="UniProtKB-KW"/>
</dbReference>
<dbReference type="EMBL" id="LN831776">
    <property type="protein sequence ID" value="CQR55119.1"/>
    <property type="molecule type" value="Genomic_DNA"/>
</dbReference>
<dbReference type="AlphaFoldDB" id="A0A0E4HAP9"/>
<sequence length="368" mass="41331">MRFTFPILTLCHGGAQRMLVELTNGLAARGHDVVILMPLGGDISYEVHSSILTTDQTVLRESDFPVSDIIVSNFYTTVPVSEAASQQGKGMHIRLSLCYEPLFLPENEVSFPSYHITDKLLVLSQWQQELIALSHGITGSIVPVGISTGFRNQHIRHMLQEPLNITAILRKEENGFASHREQGYLVKQLDIVRHNAPQVNINFICPPDEFYSSESLQRMKAEGKYRFFTPKNDEELCYHYNGADIFVSASAFDAGSLPGLEAMRCGAALVSVYSGGNLQYARHEENCLLSYRYENRLAHDVLRLIADPALRARLAEQGEADSLAWTWDNSVNSMEQAVVRFMQNIPHNEPARTPLLRRIAGYRISKGH</sequence>
<gene>
    <name evidence="2" type="ORF">PRIO_2715</name>
</gene>
<dbReference type="SUPFAM" id="SSF53756">
    <property type="entry name" value="UDP-Glycosyltransferase/glycogen phosphorylase"/>
    <property type="match status" value="1"/>
</dbReference>
<feature type="domain" description="Glycosyl transferase family 1" evidence="1">
    <location>
        <begin position="185"/>
        <end position="319"/>
    </location>
</feature>
<name>A0A0E4HAP9_9BACL</name>
<keyword evidence="2" id="KW-0328">Glycosyltransferase</keyword>
<dbReference type="KEGG" id="pri:PRIO_2715"/>